<proteinExistence type="predicted"/>
<reference evidence="1 2" key="1">
    <citation type="submission" date="2015-01" db="EMBL/GenBank/DDBJ databases">
        <title>Evolution of Trichinella species and genotypes.</title>
        <authorList>
            <person name="Korhonen P.K."/>
            <person name="Edoardo P."/>
            <person name="Giuseppe L.R."/>
            <person name="Gasser R.B."/>
        </authorList>
    </citation>
    <scope>NUCLEOTIDE SEQUENCE [LARGE SCALE GENOMIC DNA]</scope>
    <source>
        <strain evidence="1">ISS120</strain>
    </source>
</reference>
<accession>A0A0V0YVK7</accession>
<organism evidence="1 2">
    <name type="scientific">Trichinella britovi</name>
    <name type="common">Parasitic roundworm</name>
    <dbReference type="NCBI Taxonomy" id="45882"/>
    <lineage>
        <taxon>Eukaryota</taxon>
        <taxon>Metazoa</taxon>
        <taxon>Ecdysozoa</taxon>
        <taxon>Nematoda</taxon>
        <taxon>Enoplea</taxon>
        <taxon>Dorylaimia</taxon>
        <taxon>Trichinellida</taxon>
        <taxon>Trichinellidae</taxon>
        <taxon>Trichinella</taxon>
    </lineage>
</organism>
<dbReference type="EMBL" id="JYDI01005892">
    <property type="protein sequence ID" value="KRY04136.1"/>
    <property type="molecule type" value="Genomic_DNA"/>
</dbReference>
<comment type="caution">
    <text evidence="1">The sequence shown here is derived from an EMBL/GenBank/DDBJ whole genome shotgun (WGS) entry which is preliminary data.</text>
</comment>
<dbReference type="Proteomes" id="UP000054653">
    <property type="component" value="Unassembled WGS sequence"/>
</dbReference>
<gene>
    <name evidence="1" type="ORF">T03_17285</name>
</gene>
<sequence length="42" mass="4733">MAAELYIYLGYKRTAINIREAVELYIDSLFVAVDGVLSSDYS</sequence>
<keyword evidence="2" id="KW-1185">Reference proteome</keyword>
<evidence type="ECO:0000313" key="2">
    <source>
        <dbReference type="Proteomes" id="UP000054653"/>
    </source>
</evidence>
<evidence type="ECO:0000313" key="1">
    <source>
        <dbReference type="EMBL" id="KRY04136.1"/>
    </source>
</evidence>
<dbReference type="AlphaFoldDB" id="A0A0V0YVK7"/>
<protein>
    <submittedName>
        <fullName evidence="1">Uncharacterized protein</fullName>
    </submittedName>
</protein>
<name>A0A0V0YVK7_TRIBR</name>